<organism evidence="3 4">
    <name type="scientific">Vitis vinifera</name>
    <name type="common">Grape</name>
    <dbReference type="NCBI Taxonomy" id="29760"/>
    <lineage>
        <taxon>Eukaryota</taxon>
        <taxon>Viridiplantae</taxon>
        <taxon>Streptophyta</taxon>
        <taxon>Embryophyta</taxon>
        <taxon>Tracheophyta</taxon>
        <taxon>Spermatophyta</taxon>
        <taxon>Magnoliopsida</taxon>
        <taxon>eudicotyledons</taxon>
        <taxon>Gunneridae</taxon>
        <taxon>Pentapetalae</taxon>
        <taxon>rosids</taxon>
        <taxon>Vitales</taxon>
        <taxon>Vitaceae</taxon>
        <taxon>Viteae</taxon>
        <taxon>Vitis</taxon>
    </lineage>
</organism>
<dbReference type="Proteomes" id="UP000288805">
    <property type="component" value="Unassembled WGS sequence"/>
</dbReference>
<feature type="coiled-coil region" evidence="1">
    <location>
        <begin position="253"/>
        <end position="301"/>
    </location>
</feature>
<dbReference type="EMBL" id="QGNW01000006">
    <property type="protein sequence ID" value="RVX20762.1"/>
    <property type="molecule type" value="Genomic_DNA"/>
</dbReference>
<evidence type="ECO:0000256" key="2">
    <source>
        <dbReference type="SAM" id="MobiDB-lite"/>
    </source>
</evidence>
<comment type="caution">
    <text evidence="3">The sequence shown here is derived from an EMBL/GenBank/DDBJ whole genome shotgun (WGS) entry which is preliminary data.</text>
</comment>
<gene>
    <name evidence="3" type="ORF">CK203_002841</name>
</gene>
<feature type="region of interest" description="Disordered" evidence="2">
    <location>
        <begin position="72"/>
        <end position="96"/>
    </location>
</feature>
<sequence>MNDLKAGLLRRHRKRLYDFIDLELPSAKKVCPERGGEDEALEADTLGPSSTAAAQSDTTAFGDALAVVETRGSERVPDVSIDEEASDEKSSPAAAVPPSWEKLMEMLKGVPCFTYAETPSTRMSDFFPLTKRVSVNMGGDPPAFVKVQLPFGTLESAVSCIQHLQEWAIHETVEVVVAGIRYMMRTREQLFKRLKVAEAMRVFISHHPRGIEELHSRLEKVEAELAAAWKAVADGAEQLSRAEEEKWVVRAETDTLKKEKEALEGQVDEVGQENLQLKKEMDELRANLVAQKKETETLQASLAA</sequence>
<evidence type="ECO:0000313" key="3">
    <source>
        <dbReference type="EMBL" id="RVX20762.1"/>
    </source>
</evidence>
<feature type="region of interest" description="Disordered" evidence="2">
    <location>
        <begin position="30"/>
        <end position="55"/>
    </location>
</feature>
<accession>A0A438KHS8</accession>
<dbReference type="AlphaFoldDB" id="A0A438KHS8"/>
<evidence type="ECO:0000256" key="1">
    <source>
        <dbReference type="SAM" id="Coils"/>
    </source>
</evidence>
<keyword evidence="1" id="KW-0175">Coiled coil</keyword>
<protein>
    <submittedName>
        <fullName evidence="3">Uncharacterized protein</fullName>
    </submittedName>
</protein>
<name>A0A438KHS8_VITVI</name>
<reference evidence="3 4" key="1">
    <citation type="journal article" date="2018" name="PLoS Genet.">
        <title>Population sequencing reveals clonal diversity and ancestral inbreeding in the grapevine cultivar Chardonnay.</title>
        <authorList>
            <person name="Roach M.J."/>
            <person name="Johnson D.L."/>
            <person name="Bohlmann J."/>
            <person name="van Vuuren H.J."/>
            <person name="Jones S.J."/>
            <person name="Pretorius I.S."/>
            <person name="Schmidt S.A."/>
            <person name="Borneman A.R."/>
        </authorList>
    </citation>
    <scope>NUCLEOTIDE SEQUENCE [LARGE SCALE GENOMIC DNA]</scope>
    <source>
        <strain evidence="4">cv. Chardonnay</strain>
        <tissue evidence="3">Leaf</tissue>
    </source>
</reference>
<proteinExistence type="predicted"/>
<evidence type="ECO:0000313" key="4">
    <source>
        <dbReference type="Proteomes" id="UP000288805"/>
    </source>
</evidence>